<dbReference type="InterPro" id="IPR000182">
    <property type="entry name" value="GNAT_dom"/>
</dbReference>
<keyword evidence="1 6" id="KW-0808">Transferase</keyword>
<evidence type="ECO:0000256" key="1">
    <source>
        <dbReference type="ARBA" id="ARBA00022679"/>
    </source>
</evidence>
<accession>A0A1G5BPS0</accession>
<keyword evidence="2" id="KW-0012">Acyltransferase</keyword>
<evidence type="ECO:0000313" key="6">
    <source>
        <dbReference type="EMBL" id="SCX92077.1"/>
    </source>
</evidence>
<proteinExistence type="predicted"/>
<dbReference type="InterPro" id="IPR016181">
    <property type="entry name" value="Acyl_CoA_acyltransferase"/>
</dbReference>
<dbReference type="CDD" id="cd04301">
    <property type="entry name" value="NAT_SF"/>
    <property type="match status" value="1"/>
</dbReference>
<dbReference type="OrthoDB" id="9799096at2"/>
<comment type="catalytic activity">
    <reaction evidence="3">
        <text>L-methionine sulfoximine + acetyl-CoA = N-acetyl-L-methionine sulfoximine + CoA + H(+)</text>
        <dbReference type="Rhea" id="RHEA:47660"/>
        <dbReference type="ChEBI" id="CHEBI:15378"/>
        <dbReference type="ChEBI" id="CHEBI:57287"/>
        <dbReference type="ChEBI" id="CHEBI:57288"/>
        <dbReference type="ChEBI" id="CHEBI:87826"/>
        <dbReference type="ChEBI" id="CHEBI:87827"/>
    </reaction>
</comment>
<evidence type="ECO:0000256" key="3">
    <source>
        <dbReference type="ARBA" id="ARBA00050603"/>
    </source>
</evidence>
<dbReference type="Proteomes" id="UP000199354">
    <property type="component" value="Unassembled WGS sequence"/>
</dbReference>
<dbReference type="PANTHER" id="PTHR43072:SF23">
    <property type="entry name" value="UPF0039 PROTEIN C11D3.02C"/>
    <property type="match status" value="1"/>
</dbReference>
<dbReference type="FunFam" id="3.40.630.30:FF:000026">
    <property type="entry name" value="Phosphinothricin acetyltransferase"/>
    <property type="match status" value="1"/>
</dbReference>
<evidence type="ECO:0000259" key="5">
    <source>
        <dbReference type="PROSITE" id="PS51186"/>
    </source>
</evidence>
<dbReference type="SUPFAM" id="SSF55729">
    <property type="entry name" value="Acyl-CoA N-acyltransferases (Nat)"/>
    <property type="match status" value="1"/>
</dbReference>
<keyword evidence="7" id="KW-1185">Reference proteome</keyword>
<name>A0A1G5BPS0_9FLAO</name>
<reference evidence="6 7" key="1">
    <citation type="submission" date="2016-10" db="EMBL/GenBank/DDBJ databases">
        <authorList>
            <person name="de Groot N.N."/>
        </authorList>
    </citation>
    <scope>NUCLEOTIDE SEQUENCE [LARGE SCALE GENOMIC DNA]</scope>
    <source>
        <strain evidence="6 7">CGMCC 1.7031</strain>
    </source>
</reference>
<dbReference type="EMBL" id="FMVF01000002">
    <property type="protein sequence ID" value="SCX92077.1"/>
    <property type="molecule type" value="Genomic_DNA"/>
</dbReference>
<comment type="catalytic activity">
    <reaction evidence="4">
        <text>L-methionine sulfone + acetyl-CoA = N-acetyl-L-methionine sulfone + CoA + H(+)</text>
        <dbReference type="Rhea" id="RHEA:47656"/>
        <dbReference type="ChEBI" id="CHEBI:15378"/>
        <dbReference type="ChEBI" id="CHEBI:57287"/>
        <dbReference type="ChEBI" id="CHEBI:57288"/>
        <dbReference type="ChEBI" id="CHEBI:87824"/>
        <dbReference type="ChEBI" id="CHEBI:87825"/>
    </reaction>
</comment>
<dbReference type="PANTHER" id="PTHR43072">
    <property type="entry name" value="N-ACETYLTRANSFERASE"/>
    <property type="match status" value="1"/>
</dbReference>
<dbReference type="PROSITE" id="PS51186">
    <property type="entry name" value="GNAT"/>
    <property type="match status" value="1"/>
</dbReference>
<sequence>MEIILRHATLADLPAILDIVNHAIAHTTANYSYEPQTLEMQRQWLLDKQRNGFPVIVAEVDREILGYGAYGTFREKIGYQYTVEHSVYVVDGHNGKGIGGRLMAELIRLARAQNLHVMVGAIDAANAQSIAFHKKFGFTESGTIRQAGFKFGQWLDLLFMQLILK</sequence>
<dbReference type="STRING" id="490189.SAMN02927903_00441"/>
<evidence type="ECO:0000256" key="2">
    <source>
        <dbReference type="ARBA" id="ARBA00023315"/>
    </source>
</evidence>
<feature type="domain" description="N-acetyltransferase" evidence="5">
    <location>
        <begin position="3"/>
        <end position="165"/>
    </location>
</feature>
<dbReference type="Pfam" id="PF13420">
    <property type="entry name" value="Acetyltransf_4"/>
    <property type="match status" value="1"/>
</dbReference>
<evidence type="ECO:0000313" key="7">
    <source>
        <dbReference type="Proteomes" id="UP000199354"/>
    </source>
</evidence>
<dbReference type="RefSeq" id="WP_091140663.1">
    <property type="nucleotide sequence ID" value="NZ_FMVF01000002.1"/>
</dbReference>
<protein>
    <submittedName>
        <fullName evidence="6">Phosphinothricin acetyltransferase</fullName>
    </submittedName>
</protein>
<gene>
    <name evidence="6" type="ORF">SAMN02927903_00441</name>
</gene>
<dbReference type="GO" id="GO:0016747">
    <property type="term" value="F:acyltransferase activity, transferring groups other than amino-acyl groups"/>
    <property type="evidence" value="ECO:0007669"/>
    <property type="project" value="InterPro"/>
</dbReference>
<evidence type="ECO:0000256" key="4">
    <source>
        <dbReference type="ARBA" id="ARBA00051334"/>
    </source>
</evidence>
<organism evidence="6 7">
    <name type="scientific">Flavobacterium caeni</name>
    <dbReference type="NCBI Taxonomy" id="490189"/>
    <lineage>
        <taxon>Bacteria</taxon>
        <taxon>Pseudomonadati</taxon>
        <taxon>Bacteroidota</taxon>
        <taxon>Flavobacteriia</taxon>
        <taxon>Flavobacteriales</taxon>
        <taxon>Flavobacteriaceae</taxon>
        <taxon>Flavobacterium</taxon>
    </lineage>
</organism>
<dbReference type="AlphaFoldDB" id="A0A1G5BPS0"/>
<dbReference type="Gene3D" id="3.40.630.30">
    <property type="match status" value="1"/>
</dbReference>